<gene>
    <name evidence="7" type="ORF">UFOPK1726_00728</name>
</gene>
<dbReference type="Gene3D" id="3.30.1490.480">
    <property type="entry name" value="Endolytic murein transglycosylase"/>
    <property type="match status" value="1"/>
</dbReference>
<dbReference type="GO" id="GO:0016829">
    <property type="term" value="F:lyase activity"/>
    <property type="evidence" value="ECO:0007669"/>
    <property type="project" value="UniProtKB-KW"/>
</dbReference>
<evidence type="ECO:0000256" key="5">
    <source>
        <dbReference type="ARBA" id="ARBA00023239"/>
    </source>
</evidence>
<evidence type="ECO:0000256" key="1">
    <source>
        <dbReference type="ARBA" id="ARBA00022475"/>
    </source>
</evidence>
<keyword evidence="6" id="KW-0961">Cell wall biogenesis/degradation</keyword>
<evidence type="ECO:0000313" key="7">
    <source>
        <dbReference type="EMBL" id="CAB4578457.1"/>
    </source>
</evidence>
<organism evidence="7">
    <name type="scientific">freshwater metagenome</name>
    <dbReference type="NCBI Taxonomy" id="449393"/>
    <lineage>
        <taxon>unclassified sequences</taxon>
        <taxon>metagenomes</taxon>
        <taxon>ecological metagenomes</taxon>
    </lineage>
</organism>
<keyword evidence="1" id="KW-1003">Cell membrane</keyword>
<evidence type="ECO:0000256" key="2">
    <source>
        <dbReference type="ARBA" id="ARBA00022692"/>
    </source>
</evidence>
<evidence type="ECO:0000256" key="4">
    <source>
        <dbReference type="ARBA" id="ARBA00023136"/>
    </source>
</evidence>
<keyword evidence="2" id="KW-0812">Transmembrane</keyword>
<dbReference type="AlphaFoldDB" id="A0A6J6EQZ8"/>
<dbReference type="GO" id="GO:0071555">
    <property type="term" value="P:cell wall organization"/>
    <property type="evidence" value="ECO:0007669"/>
    <property type="project" value="UniProtKB-KW"/>
</dbReference>
<evidence type="ECO:0000256" key="6">
    <source>
        <dbReference type="ARBA" id="ARBA00023316"/>
    </source>
</evidence>
<name>A0A6J6EQZ8_9ZZZZ</name>
<dbReference type="NCBIfam" id="TIGR00247">
    <property type="entry name" value="endolytic transglycosylase MltG"/>
    <property type="match status" value="1"/>
</dbReference>
<dbReference type="PANTHER" id="PTHR30518">
    <property type="entry name" value="ENDOLYTIC MUREIN TRANSGLYCOSYLASE"/>
    <property type="match status" value="1"/>
</dbReference>
<dbReference type="InterPro" id="IPR003770">
    <property type="entry name" value="MLTG-like"/>
</dbReference>
<dbReference type="EMBL" id="CAEZTT010000078">
    <property type="protein sequence ID" value="CAB4578457.1"/>
    <property type="molecule type" value="Genomic_DNA"/>
</dbReference>
<evidence type="ECO:0000256" key="3">
    <source>
        <dbReference type="ARBA" id="ARBA00022989"/>
    </source>
</evidence>
<dbReference type="Pfam" id="PF02618">
    <property type="entry name" value="YceG"/>
    <property type="match status" value="1"/>
</dbReference>
<dbReference type="HAMAP" id="MF_02065">
    <property type="entry name" value="MltG"/>
    <property type="match status" value="1"/>
</dbReference>
<keyword evidence="5" id="KW-0456">Lyase</keyword>
<keyword evidence="4" id="KW-0472">Membrane</keyword>
<protein>
    <submittedName>
        <fullName evidence="7">Unannotated protein</fullName>
    </submittedName>
</protein>
<proteinExistence type="inferred from homology"/>
<keyword evidence="3" id="KW-1133">Transmembrane helix</keyword>
<sequence>MLKSLSRRSLIFLAAAIAGVIFIGFEVYPSGPKESWSGSGSGEVAIEIPAGVNLTEVGRILAEAGVVETASFFAIATYDREEAKLIQPGRYQMALRMGSDEAIDRLLDPNSRLQLTVLLQEGLRLSQAITAIANQLDRAAEEVQDAIKRLEAGKLAVKLPDYANDSAEGFLYPATYQFSDNVSISEVLEAMVRRYYQMEEKVELTQSADELGFTPREVLTMASLVEAEAFPIDFGKVARTIRNRLDANMPLQFDATVNYALGTNKLLFTKEEFSFDSPYNTYRYQGLPPGPIGAPGEAAVVAVLSAPKGDWLYFVSTNPDQGITKFTGSYREFLKFRAEFQQWYRENR</sequence>
<reference evidence="7" key="1">
    <citation type="submission" date="2020-05" db="EMBL/GenBank/DDBJ databases">
        <authorList>
            <person name="Chiriac C."/>
            <person name="Salcher M."/>
            <person name="Ghai R."/>
            <person name="Kavagutti S V."/>
        </authorList>
    </citation>
    <scope>NUCLEOTIDE SEQUENCE</scope>
</reference>
<accession>A0A6J6EQZ8</accession>
<dbReference type="PANTHER" id="PTHR30518:SF2">
    <property type="entry name" value="ENDOLYTIC MUREIN TRANSGLYCOSYLASE"/>
    <property type="match status" value="1"/>
</dbReference>